<feature type="domain" description="Amino acid transporter transmembrane" evidence="6">
    <location>
        <begin position="53"/>
        <end position="448"/>
    </location>
</feature>
<feature type="transmembrane region" description="Helical" evidence="5">
    <location>
        <begin position="249"/>
        <end position="267"/>
    </location>
</feature>
<keyword evidence="2 5" id="KW-0812">Transmembrane</keyword>
<feature type="transmembrane region" description="Helical" evidence="5">
    <location>
        <begin position="181"/>
        <end position="198"/>
    </location>
</feature>
<feature type="transmembrane region" description="Helical" evidence="5">
    <location>
        <begin position="329"/>
        <end position="353"/>
    </location>
</feature>
<dbReference type="GO" id="GO:0005774">
    <property type="term" value="C:vacuolar membrane"/>
    <property type="evidence" value="ECO:0007669"/>
    <property type="project" value="TreeGrafter"/>
</dbReference>
<dbReference type="OrthoDB" id="1684102at2759"/>
<evidence type="ECO:0000313" key="7">
    <source>
        <dbReference type="EMBL" id="RZF43024.1"/>
    </source>
</evidence>
<feature type="transmembrane region" description="Helical" evidence="5">
    <location>
        <begin position="432"/>
        <end position="454"/>
    </location>
</feature>
<feature type="transmembrane region" description="Helical" evidence="5">
    <location>
        <begin position="205"/>
        <end position="229"/>
    </location>
</feature>
<dbReference type="SMR" id="A0A482XB19"/>
<reference evidence="7 8" key="1">
    <citation type="journal article" date="2017" name="Gigascience">
        <title>Genome sequence of the small brown planthopper, Laodelphax striatellus.</title>
        <authorList>
            <person name="Zhu J."/>
            <person name="Jiang F."/>
            <person name="Wang X."/>
            <person name="Yang P."/>
            <person name="Bao Y."/>
            <person name="Zhao W."/>
            <person name="Wang W."/>
            <person name="Lu H."/>
            <person name="Wang Q."/>
            <person name="Cui N."/>
            <person name="Li J."/>
            <person name="Chen X."/>
            <person name="Luo L."/>
            <person name="Yu J."/>
            <person name="Kang L."/>
            <person name="Cui F."/>
        </authorList>
    </citation>
    <scope>NUCLEOTIDE SEQUENCE [LARGE SCALE GENOMIC DNA]</scope>
    <source>
        <strain evidence="7">Lst14</strain>
    </source>
</reference>
<evidence type="ECO:0000256" key="2">
    <source>
        <dbReference type="ARBA" id="ARBA00022692"/>
    </source>
</evidence>
<keyword evidence="3 5" id="KW-1133">Transmembrane helix</keyword>
<dbReference type="InParanoid" id="A0A482XB19"/>
<dbReference type="PANTHER" id="PTHR22950">
    <property type="entry name" value="AMINO ACID TRANSPORTER"/>
    <property type="match status" value="1"/>
</dbReference>
<accession>A0A482XB19</accession>
<proteinExistence type="predicted"/>
<evidence type="ECO:0000313" key="8">
    <source>
        <dbReference type="Proteomes" id="UP000291343"/>
    </source>
</evidence>
<dbReference type="PANTHER" id="PTHR22950:SF494">
    <property type="entry name" value="GH04538P"/>
    <property type="match status" value="1"/>
</dbReference>
<comment type="subcellular location">
    <subcellularLocation>
        <location evidence="1">Membrane</location>
        <topology evidence="1">Multi-pass membrane protein</topology>
    </subcellularLocation>
</comment>
<dbReference type="STRING" id="195883.A0A482XB19"/>
<keyword evidence="4 5" id="KW-0472">Membrane</keyword>
<protein>
    <recommendedName>
        <fullName evidence="6">Amino acid transporter transmembrane domain-containing protein</fullName>
    </recommendedName>
</protein>
<evidence type="ECO:0000256" key="4">
    <source>
        <dbReference type="ARBA" id="ARBA00023136"/>
    </source>
</evidence>
<name>A0A482XB19_LAOST</name>
<feature type="transmembrane region" description="Helical" evidence="5">
    <location>
        <begin position="365"/>
        <end position="385"/>
    </location>
</feature>
<evidence type="ECO:0000259" key="6">
    <source>
        <dbReference type="Pfam" id="PF01490"/>
    </source>
</evidence>
<evidence type="ECO:0000256" key="1">
    <source>
        <dbReference type="ARBA" id="ARBA00004141"/>
    </source>
</evidence>
<dbReference type="Pfam" id="PF01490">
    <property type="entry name" value="Aa_trans"/>
    <property type="match status" value="1"/>
</dbReference>
<organism evidence="7 8">
    <name type="scientific">Laodelphax striatellus</name>
    <name type="common">Small brown planthopper</name>
    <name type="synonym">Delphax striatella</name>
    <dbReference type="NCBI Taxonomy" id="195883"/>
    <lineage>
        <taxon>Eukaryota</taxon>
        <taxon>Metazoa</taxon>
        <taxon>Ecdysozoa</taxon>
        <taxon>Arthropoda</taxon>
        <taxon>Hexapoda</taxon>
        <taxon>Insecta</taxon>
        <taxon>Pterygota</taxon>
        <taxon>Neoptera</taxon>
        <taxon>Paraneoptera</taxon>
        <taxon>Hemiptera</taxon>
        <taxon>Auchenorrhyncha</taxon>
        <taxon>Fulgoroidea</taxon>
        <taxon>Delphacidae</taxon>
        <taxon>Criomorphinae</taxon>
        <taxon>Laodelphax</taxon>
    </lineage>
</organism>
<feature type="transmembrane region" description="Helical" evidence="5">
    <location>
        <begin position="145"/>
        <end position="169"/>
    </location>
</feature>
<dbReference type="Proteomes" id="UP000291343">
    <property type="component" value="Unassembled WGS sequence"/>
</dbReference>
<gene>
    <name evidence="7" type="ORF">LSTR_LSTR001202</name>
</gene>
<sequence length="458" mass="50241">MSSSQKKISVPEKNGVKGTASVNIFDSKNLKQPGNGMFKEDNTRSMHLATTDLDALLHVIKSSLGTGLLAMPFAFKHAGIIEGLFATIFVGVLCSHGTHLLVKVSQQMCAVLKKPSLTYSETVEAVFQTSPHQRLKAQSSFVKKIVNTFLFLTYYGSNTAYIVIVAATLKEIAKDDLGYDYSVRWYMLISTVPLLLIGTIRSMKYLVPFSMLANALLLTGIVFIFYYILQDLPPITSRNEFKAISNFPIFFSTVICGLEGIGTILPVENSMRKPQHFLGCPGVLNIAMSVVVSLFTSVGFFGYWKYGDNVRDSITLNLPPGYIGSTVKLLVALAILFTFGLQMTAVMEVVWFSAEKKFSPQNRDIAYYVIRGILVVITVLCAVAVPQLGPVISLVGAVGFSTLGLFIPAAVDLICASDRGINWKSFIVWKNLLMMALSIFALITGSFTSIRTIITQYS</sequence>
<dbReference type="EMBL" id="QKKF02013261">
    <property type="protein sequence ID" value="RZF43024.1"/>
    <property type="molecule type" value="Genomic_DNA"/>
</dbReference>
<feature type="transmembrane region" description="Helical" evidence="5">
    <location>
        <begin position="279"/>
        <end position="304"/>
    </location>
</feature>
<dbReference type="AlphaFoldDB" id="A0A482XB19"/>
<dbReference type="GO" id="GO:0015179">
    <property type="term" value="F:L-amino acid transmembrane transporter activity"/>
    <property type="evidence" value="ECO:0007669"/>
    <property type="project" value="TreeGrafter"/>
</dbReference>
<feature type="transmembrane region" description="Helical" evidence="5">
    <location>
        <begin position="391"/>
        <end position="411"/>
    </location>
</feature>
<comment type="caution">
    <text evidence="7">The sequence shown here is derived from an EMBL/GenBank/DDBJ whole genome shotgun (WGS) entry which is preliminary data.</text>
</comment>
<keyword evidence="8" id="KW-1185">Reference proteome</keyword>
<dbReference type="InterPro" id="IPR013057">
    <property type="entry name" value="AA_transpt_TM"/>
</dbReference>
<evidence type="ECO:0000256" key="3">
    <source>
        <dbReference type="ARBA" id="ARBA00022989"/>
    </source>
</evidence>
<evidence type="ECO:0000256" key="5">
    <source>
        <dbReference type="SAM" id="Phobius"/>
    </source>
</evidence>